<feature type="non-terminal residue" evidence="1">
    <location>
        <position position="1"/>
    </location>
</feature>
<protein>
    <submittedName>
        <fullName evidence="1">Uncharacterized protein</fullName>
    </submittedName>
</protein>
<dbReference type="EMBL" id="JAUSUY010000044">
    <property type="protein sequence ID" value="MDT3429223.1"/>
    <property type="molecule type" value="Genomic_DNA"/>
</dbReference>
<dbReference type="Proteomes" id="UP001248709">
    <property type="component" value="Unassembled WGS sequence"/>
</dbReference>
<evidence type="ECO:0000313" key="2">
    <source>
        <dbReference type="Proteomes" id="UP001248709"/>
    </source>
</evidence>
<proteinExistence type="predicted"/>
<keyword evidence="2" id="KW-1185">Reference proteome</keyword>
<gene>
    <name evidence="1" type="ORF">J2Z22_004824</name>
</gene>
<organism evidence="1 2">
    <name type="scientific">Paenibacillus forsythiae</name>
    <dbReference type="NCBI Taxonomy" id="365616"/>
    <lineage>
        <taxon>Bacteria</taxon>
        <taxon>Bacillati</taxon>
        <taxon>Bacillota</taxon>
        <taxon>Bacilli</taxon>
        <taxon>Bacillales</taxon>
        <taxon>Paenibacillaceae</taxon>
        <taxon>Paenibacillus</taxon>
    </lineage>
</organism>
<name>A0ABU3HEI1_9BACL</name>
<sequence length="71" mass="8229">NPVSQEMREKLKKRVASSWSITAVVLRIQEDNSKAPQEYPLVYHYPEKSKLDALNNVPFKRPLKNLAFTKS</sequence>
<accession>A0ABU3HEI1</accession>
<reference evidence="1 2" key="1">
    <citation type="submission" date="2023-07" db="EMBL/GenBank/DDBJ databases">
        <title>Genomic Encyclopedia of Type Strains, Phase IV (KMG-IV): sequencing the most valuable type-strain genomes for metagenomic binning, comparative biology and taxonomic classification.</title>
        <authorList>
            <person name="Goeker M."/>
        </authorList>
    </citation>
    <scope>NUCLEOTIDE SEQUENCE [LARGE SCALE GENOMIC DNA]</scope>
    <source>
        <strain evidence="1 2">T98</strain>
    </source>
</reference>
<comment type="caution">
    <text evidence="1">The sequence shown here is derived from an EMBL/GenBank/DDBJ whole genome shotgun (WGS) entry which is preliminary data.</text>
</comment>
<evidence type="ECO:0000313" key="1">
    <source>
        <dbReference type="EMBL" id="MDT3429223.1"/>
    </source>
</evidence>
<dbReference type="RefSeq" id="WP_312001469.1">
    <property type="nucleotide sequence ID" value="NZ_JAUSUY010000044.1"/>
</dbReference>